<feature type="transmembrane region" description="Helical" evidence="1">
    <location>
        <begin position="7"/>
        <end position="25"/>
    </location>
</feature>
<sequence length="122" mass="13608">MNYLIQAFIRGIGPLVVMSAISLLMKNQGKAPQEVKGVFISGLIMTVVAAASVLYEIEGWTFKKQLIVHHLAMLVTVYPLLLVSGWFRVKTWVDALIVLGIFYLVGLAIIAGFYLYSTFIKR</sequence>
<feature type="transmembrane region" description="Helical" evidence="1">
    <location>
        <begin position="37"/>
        <end position="55"/>
    </location>
</feature>
<evidence type="ECO:0000313" key="3">
    <source>
        <dbReference type="Proteomes" id="UP000006190"/>
    </source>
</evidence>
<reference evidence="2 3" key="1">
    <citation type="submission" date="2012-01" db="EMBL/GenBank/DDBJ databases">
        <title>The Genome Sequence of Facklamia languida CCUG 37842.</title>
        <authorList>
            <consortium name="The Broad Institute Genome Sequencing Platform"/>
            <person name="Earl A."/>
            <person name="Ward D."/>
            <person name="Feldgarden M."/>
            <person name="Gevers D."/>
            <person name="Huys G."/>
            <person name="Young S.K."/>
            <person name="Zeng Q."/>
            <person name="Gargeya S."/>
            <person name="Fitzgerald M."/>
            <person name="Haas B."/>
            <person name="Abouelleil A."/>
            <person name="Alvarado L."/>
            <person name="Arachchi H.M."/>
            <person name="Berlin A."/>
            <person name="Chapman S.B."/>
            <person name="Gearin G."/>
            <person name="Goldberg J."/>
            <person name="Griggs A."/>
            <person name="Gujja S."/>
            <person name="Hansen M."/>
            <person name="Heiman D."/>
            <person name="Howarth C."/>
            <person name="Larimer J."/>
            <person name="Lui A."/>
            <person name="MacDonald P.J.P."/>
            <person name="McCowen C."/>
            <person name="Montmayeur A."/>
            <person name="Murphy C."/>
            <person name="Neiman D."/>
            <person name="Pearson M."/>
            <person name="Priest M."/>
            <person name="Roberts A."/>
            <person name="Saif S."/>
            <person name="Shea T."/>
            <person name="Sisk P."/>
            <person name="Stolte C."/>
            <person name="Sykes S."/>
            <person name="Wortman J."/>
            <person name="Nusbaum C."/>
            <person name="Birren B."/>
        </authorList>
    </citation>
    <scope>NUCLEOTIDE SEQUENCE [LARGE SCALE GENOMIC DNA]</scope>
    <source>
        <strain evidence="2 3">CCUG 37842</strain>
    </source>
</reference>
<keyword evidence="3" id="KW-1185">Reference proteome</keyword>
<proteinExistence type="predicted"/>
<protein>
    <recommendedName>
        <fullName evidence="4">DUF3021 domain-containing protein</fullName>
    </recommendedName>
</protein>
<keyword evidence="1" id="KW-1133">Transmembrane helix</keyword>
<dbReference type="Proteomes" id="UP000006190">
    <property type="component" value="Unassembled WGS sequence"/>
</dbReference>
<dbReference type="Pfam" id="PF11457">
    <property type="entry name" value="DUF3021"/>
    <property type="match status" value="1"/>
</dbReference>
<evidence type="ECO:0008006" key="4">
    <source>
        <dbReference type="Google" id="ProtNLM"/>
    </source>
</evidence>
<feature type="transmembrane region" description="Helical" evidence="1">
    <location>
        <begin position="67"/>
        <end position="89"/>
    </location>
</feature>
<evidence type="ECO:0000256" key="1">
    <source>
        <dbReference type="SAM" id="Phobius"/>
    </source>
</evidence>
<dbReference type="RefSeq" id="WP_006309212.1">
    <property type="nucleotide sequence ID" value="NZ_JH601133.1"/>
</dbReference>
<evidence type="ECO:0000313" key="2">
    <source>
        <dbReference type="EMBL" id="EHR36818.1"/>
    </source>
</evidence>
<name>H3NJK5_9LACT</name>
<gene>
    <name evidence="2" type="ORF">HMPREF9708_01044</name>
</gene>
<dbReference type="OrthoDB" id="2224367at2"/>
<accession>H3NJK5</accession>
<dbReference type="PATRIC" id="fig|883113.3.peg.1041"/>
<dbReference type="InterPro" id="IPR021560">
    <property type="entry name" value="DUF3021"/>
</dbReference>
<feature type="transmembrane region" description="Helical" evidence="1">
    <location>
        <begin position="95"/>
        <end position="116"/>
    </location>
</feature>
<dbReference type="AlphaFoldDB" id="H3NJK5"/>
<dbReference type="EMBL" id="AGEG01000013">
    <property type="protein sequence ID" value="EHR36818.1"/>
    <property type="molecule type" value="Genomic_DNA"/>
</dbReference>
<dbReference type="eggNOG" id="ENOG50332D4">
    <property type="taxonomic scope" value="Bacteria"/>
</dbReference>
<keyword evidence="1" id="KW-0812">Transmembrane</keyword>
<keyword evidence="1" id="KW-0472">Membrane</keyword>
<dbReference type="HOGENOM" id="CLU_149865_0_0_9"/>
<organism evidence="2 3">
    <name type="scientific">Facklamia languida CCUG 37842</name>
    <dbReference type="NCBI Taxonomy" id="883113"/>
    <lineage>
        <taxon>Bacteria</taxon>
        <taxon>Bacillati</taxon>
        <taxon>Bacillota</taxon>
        <taxon>Bacilli</taxon>
        <taxon>Lactobacillales</taxon>
        <taxon>Aerococcaceae</taxon>
        <taxon>Facklamia</taxon>
    </lineage>
</organism>
<comment type="caution">
    <text evidence="2">The sequence shown here is derived from an EMBL/GenBank/DDBJ whole genome shotgun (WGS) entry which is preliminary data.</text>
</comment>